<evidence type="ECO:0000313" key="6">
    <source>
        <dbReference type="Proteomes" id="UP000444721"/>
    </source>
</evidence>
<comment type="caution">
    <text evidence="5">The sequence shown here is derived from an EMBL/GenBank/DDBJ whole genome shotgun (WGS) entry which is preliminary data.</text>
</comment>
<gene>
    <name evidence="5" type="ORF">FDP41_005366</name>
</gene>
<dbReference type="OrthoDB" id="25649at2759"/>
<protein>
    <recommendedName>
        <fullName evidence="7">60S ribosomal protein L36</fullName>
    </recommendedName>
</protein>
<dbReference type="Pfam" id="PF01158">
    <property type="entry name" value="Ribosomal_L36e"/>
    <property type="match status" value="1"/>
</dbReference>
<evidence type="ECO:0000256" key="4">
    <source>
        <dbReference type="SAM" id="MobiDB-lite"/>
    </source>
</evidence>
<evidence type="ECO:0008006" key="7">
    <source>
        <dbReference type="Google" id="ProtNLM"/>
    </source>
</evidence>
<dbReference type="GO" id="GO:0005840">
    <property type="term" value="C:ribosome"/>
    <property type="evidence" value="ECO:0007669"/>
    <property type="project" value="UniProtKB-KW"/>
</dbReference>
<name>A0A6A5BKD2_NAEFO</name>
<dbReference type="GO" id="GO:0003735">
    <property type="term" value="F:structural constituent of ribosome"/>
    <property type="evidence" value="ECO:0007669"/>
    <property type="project" value="InterPro"/>
</dbReference>
<dbReference type="OMA" id="VGTHICA"/>
<accession>A0A6A5BKD2</accession>
<keyword evidence="2" id="KW-0689">Ribosomal protein</keyword>
<dbReference type="EMBL" id="VFQX01000044">
    <property type="protein sequence ID" value="KAF0975372.1"/>
    <property type="molecule type" value="Genomic_DNA"/>
</dbReference>
<dbReference type="Proteomes" id="UP000444721">
    <property type="component" value="Unassembled WGS sequence"/>
</dbReference>
<evidence type="ECO:0000256" key="1">
    <source>
        <dbReference type="ARBA" id="ARBA00006509"/>
    </source>
</evidence>
<reference evidence="5 6" key="1">
    <citation type="journal article" date="2019" name="Sci. Rep.">
        <title>Nanopore sequencing improves the draft genome of the human pathogenic amoeba Naegleria fowleri.</title>
        <authorList>
            <person name="Liechti N."/>
            <person name="Schurch N."/>
            <person name="Bruggmann R."/>
            <person name="Wittwer M."/>
        </authorList>
    </citation>
    <scope>NUCLEOTIDE SEQUENCE [LARGE SCALE GENOMIC DNA]</scope>
    <source>
        <strain evidence="5 6">ATCC 30894</strain>
    </source>
</reference>
<proteinExistence type="inferred from homology"/>
<comment type="similarity">
    <text evidence="1">Belongs to the eukaryotic ribosomal protein eL36 family.</text>
</comment>
<keyword evidence="6" id="KW-1185">Reference proteome</keyword>
<evidence type="ECO:0000313" key="5">
    <source>
        <dbReference type="EMBL" id="KAF0975372.1"/>
    </source>
</evidence>
<dbReference type="VEuPathDB" id="AmoebaDB:FDP41_005366"/>
<dbReference type="Gene3D" id="1.10.10.1760">
    <property type="entry name" value="60S ribosomal protein L36"/>
    <property type="match status" value="1"/>
</dbReference>
<sequence>MVATGISVGRVGKRGFPTTKRPKVQKTKKTSKHRVVKDIVEEAIGIAPYEARLMDLIEMSEKRALRFAKKRLGSLTRAKKKLRAVEDLKRRIKRRQQERLNEQQKLQGATATTTTQK</sequence>
<dbReference type="InterPro" id="IPR038097">
    <property type="entry name" value="Ribosomal_eL36_sf"/>
</dbReference>
<feature type="region of interest" description="Disordered" evidence="4">
    <location>
        <begin position="1"/>
        <end position="30"/>
    </location>
</feature>
<dbReference type="GO" id="GO:0006412">
    <property type="term" value="P:translation"/>
    <property type="evidence" value="ECO:0007669"/>
    <property type="project" value="InterPro"/>
</dbReference>
<dbReference type="GeneID" id="68112584"/>
<organism evidence="5 6">
    <name type="scientific">Naegleria fowleri</name>
    <name type="common">Brain eating amoeba</name>
    <dbReference type="NCBI Taxonomy" id="5763"/>
    <lineage>
        <taxon>Eukaryota</taxon>
        <taxon>Discoba</taxon>
        <taxon>Heterolobosea</taxon>
        <taxon>Tetramitia</taxon>
        <taxon>Eutetramitia</taxon>
        <taxon>Vahlkampfiidae</taxon>
        <taxon>Naegleria</taxon>
    </lineage>
</organism>
<dbReference type="VEuPathDB" id="AmoebaDB:NfTy_065630"/>
<feature type="compositionally biased region" description="Basic residues" evidence="4">
    <location>
        <begin position="20"/>
        <end position="30"/>
    </location>
</feature>
<keyword evidence="3" id="KW-0687">Ribonucleoprotein</keyword>
<dbReference type="GO" id="GO:1990904">
    <property type="term" value="C:ribonucleoprotein complex"/>
    <property type="evidence" value="ECO:0007669"/>
    <property type="project" value="UniProtKB-KW"/>
</dbReference>
<evidence type="ECO:0000256" key="2">
    <source>
        <dbReference type="ARBA" id="ARBA00022980"/>
    </source>
</evidence>
<feature type="region of interest" description="Disordered" evidence="4">
    <location>
        <begin position="94"/>
        <end position="117"/>
    </location>
</feature>
<dbReference type="AlphaFoldDB" id="A0A6A5BKD2"/>
<dbReference type="PANTHER" id="PTHR10114">
    <property type="entry name" value="60S RIBOSOMAL PROTEIN L36"/>
    <property type="match status" value="1"/>
</dbReference>
<evidence type="ECO:0000256" key="3">
    <source>
        <dbReference type="ARBA" id="ARBA00023274"/>
    </source>
</evidence>
<dbReference type="InterPro" id="IPR000509">
    <property type="entry name" value="Ribosomal_eL36"/>
</dbReference>
<dbReference type="VEuPathDB" id="AmoebaDB:NF0015290"/>
<dbReference type="RefSeq" id="XP_044560085.1">
    <property type="nucleotide sequence ID" value="XM_044708882.1"/>
</dbReference>
<feature type="compositionally biased region" description="Polar residues" evidence="4">
    <location>
        <begin position="103"/>
        <end position="117"/>
    </location>
</feature>